<evidence type="ECO:0000256" key="1">
    <source>
        <dbReference type="SAM" id="SignalP"/>
    </source>
</evidence>
<feature type="chain" id="PRO_5003391181" description="F-box domain-containing protein" evidence="1">
    <location>
        <begin position="19"/>
        <end position="455"/>
    </location>
</feature>
<dbReference type="OrthoDB" id="3636858at2759"/>
<evidence type="ECO:0000313" key="3">
    <source>
        <dbReference type="EMBL" id="EGP91540.1"/>
    </source>
</evidence>
<dbReference type="GeneID" id="13395273"/>
<protein>
    <recommendedName>
        <fullName evidence="2">F-box domain-containing protein</fullName>
    </recommendedName>
</protein>
<dbReference type="KEGG" id="ztr:MYCGRDRAFT_89842"/>
<keyword evidence="4" id="KW-1185">Reference proteome</keyword>
<dbReference type="AlphaFoldDB" id="F9X0G8"/>
<organism evidence="3 4">
    <name type="scientific">Zymoseptoria tritici (strain CBS 115943 / IPO323)</name>
    <name type="common">Speckled leaf blotch fungus</name>
    <name type="synonym">Septoria tritici</name>
    <dbReference type="NCBI Taxonomy" id="336722"/>
    <lineage>
        <taxon>Eukaryota</taxon>
        <taxon>Fungi</taxon>
        <taxon>Dikarya</taxon>
        <taxon>Ascomycota</taxon>
        <taxon>Pezizomycotina</taxon>
        <taxon>Dothideomycetes</taxon>
        <taxon>Dothideomycetidae</taxon>
        <taxon>Mycosphaerellales</taxon>
        <taxon>Mycosphaerellaceae</taxon>
        <taxon>Zymoseptoria</taxon>
    </lineage>
</organism>
<gene>
    <name evidence="3" type="ORF">MYCGRDRAFT_89842</name>
</gene>
<accession>F9X0G8</accession>
<dbReference type="InterPro" id="IPR001810">
    <property type="entry name" value="F-box_dom"/>
</dbReference>
<dbReference type="InParanoid" id="F9X0G8"/>
<dbReference type="EMBL" id="CM001196">
    <property type="protein sequence ID" value="EGP91540.1"/>
    <property type="molecule type" value="Genomic_DNA"/>
</dbReference>
<feature type="signal peptide" evidence="1">
    <location>
        <begin position="1"/>
        <end position="18"/>
    </location>
</feature>
<dbReference type="Pfam" id="PF13013">
    <property type="entry name" value="F-box-like_2"/>
    <property type="match status" value="1"/>
</dbReference>
<dbReference type="Proteomes" id="UP000008062">
    <property type="component" value="Chromosome 1"/>
</dbReference>
<dbReference type="HOGENOM" id="CLU_601596_0_0_1"/>
<feature type="domain" description="F-box" evidence="2">
    <location>
        <begin position="119"/>
        <end position="335"/>
    </location>
</feature>
<dbReference type="InterPro" id="IPR038883">
    <property type="entry name" value="AN11006-like"/>
</dbReference>
<dbReference type="PANTHER" id="PTHR42085">
    <property type="entry name" value="F-BOX DOMAIN-CONTAINING PROTEIN"/>
    <property type="match status" value="1"/>
</dbReference>
<reference evidence="3 4" key="1">
    <citation type="journal article" date="2011" name="PLoS Genet.">
        <title>Finished genome of the fungal wheat pathogen Mycosphaerella graminicola reveals dispensome structure, chromosome plasticity, and stealth pathogenesis.</title>
        <authorList>
            <person name="Goodwin S.B."/>
            <person name="Ben M'barek S."/>
            <person name="Dhillon B."/>
            <person name="Wittenberg A.H.J."/>
            <person name="Crane C.F."/>
            <person name="Hane J.K."/>
            <person name="Foster A.J."/>
            <person name="Van der Lee T.A.J."/>
            <person name="Grimwood J."/>
            <person name="Aerts A."/>
            <person name="Antoniw J."/>
            <person name="Bailey A."/>
            <person name="Bluhm B."/>
            <person name="Bowler J."/>
            <person name="Bristow J."/>
            <person name="van der Burgt A."/>
            <person name="Canto-Canche B."/>
            <person name="Churchill A.C.L."/>
            <person name="Conde-Ferraez L."/>
            <person name="Cools H.J."/>
            <person name="Coutinho P.M."/>
            <person name="Csukai M."/>
            <person name="Dehal P."/>
            <person name="De Wit P."/>
            <person name="Donzelli B."/>
            <person name="van de Geest H.C."/>
            <person name="van Ham R.C.H.J."/>
            <person name="Hammond-Kosack K.E."/>
            <person name="Henrissat B."/>
            <person name="Kilian A."/>
            <person name="Kobayashi A.K."/>
            <person name="Koopmann E."/>
            <person name="Kourmpetis Y."/>
            <person name="Kuzniar A."/>
            <person name="Lindquist E."/>
            <person name="Lombard V."/>
            <person name="Maliepaard C."/>
            <person name="Martins N."/>
            <person name="Mehrabi R."/>
            <person name="Nap J.P.H."/>
            <person name="Ponomarenko A."/>
            <person name="Rudd J.J."/>
            <person name="Salamov A."/>
            <person name="Schmutz J."/>
            <person name="Schouten H.J."/>
            <person name="Shapiro H."/>
            <person name="Stergiopoulos I."/>
            <person name="Torriani S.F.F."/>
            <person name="Tu H."/>
            <person name="de Vries R.P."/>
            <person name="Waalwijk C."/>
            <person name="Ware S.B."/>
            <person name="Wiebenga A."/>
            <person name="Zwiers L.-H."/>
            <person name="Oliver R.P."/>
            <person name="Grigoriev I.V."/>
            <person name="Kema G.H.J."/>
        </authorList>
    </citation>
    <scope>NUCLEOTIDE SEQUENCE [LARGE SCALE GENOMIC DNA]</scope>
    <source>
        <strain evidence="4">CBS 115943 / IPO323</strain>
    </source>
</reference>
<sequence>MQLLKSTVFLSTLSVAFASMRCIRWEGSPYKYGLCTGDPNTPDAGRNAPCYSGAWSAEKDDASVHGNDGCDDVTTRPLCLAERADRHDPGVSTNTPIQDVSIGIMEAHYLQTHDSAHGSSSTSADNGPTTFRFLDLPPEMRNLIYEHLLTLPPRTIRQSPSACFSSCHPEILSTCHQIHHEAAGLLTCPANAEQPFNILLHADWETVPGTSYGYPTTTPELRKTVQIHNQGVYKAKMTKFEHIPNGRVAYPSYLRQVKRLHIEVHVVGNREEYYYGAPMVGSAVFARSCIHTLVSFLMEGHSLQELKVKFTSAATHPDRGFWAPMIEEMRTKTDSHPVNLLNKMQEIYHLCDDLVMRDDDDDERKTEHKLLKILYRYIIWELHFDGYFEYRHEPKFWISKHLYWMKVRVVKMREQNKEASCDQEARREQSRSSARSYWEMLCDGAPVTSEVGKAC</sequence>
<name>F9X0G8_ZYMTI</name>
<evidence type="ECO:0000313" key="4">
    <source>
        <dbReference type="Proteomes" id="UP000008062"/>
    </source>
</evidence>
<dbReference type="RefSeq" id="XP_003856564.1">
    <property type="nucleotide sequence ID" value="XM_003856516.1"/>
</dbReference>
<keyword evidence="1" id="KW-0732">Signal</keyword>
<proteinExistence type="predicted"/>
<dbReference type="PANTHER" id="PTHR42085:SF2">
    <property type="entry name" value="F-BOX DOMAIN-CONTAINING PROTEIN"/>
    <property type="match status" value="1"/>
</dbReference>
<evidence type="ECO:0000259" key="2">
    <source>
        <dbReference type="Pfam" id="PF13013"/>
    </source>
</evidence>